<organism evidence="1 2">
    <name type="scientific">Brassica carinata</name>
    <name type="common">Ethiopian mustard</name>
    <name type="synonym">Abyssinian cabbage</name>
    <dbReference type="NCBI Taxonomy" id="52824"/>
    <lineage>
        <taxon>Eukaryota</taxon>
        <taxon>Viridiplantae</taxon>
        <taxon>Streptophyta</taxon>
        <taxon>Embryophyta</taxon>
        <taxon>Tracheophyta</taxon>
        <taxon>Spermatophyta</taxon>
        <taxon>Magnoliopsida</taxon>
        <taxon>eudicotyledons</taxon>
        <taxon>Gunneridae</taxon>
        <taxon>Pentapetalae</taxon>
        <taxon>rosids</taxon>
        <taxon>malvids</taxon>
        <taxon>Brassicales</taxon>
        <taxon>Brassicaceae</taxon>
        <taxon>Brassiceae</taxon>
        <taxon>Brassica</taxon>
    </lineage>
</organism>
<reference evidence="1 2" key="1">
    <citation type="submission" date="2020-02" db="EMBL/GenBank/DDBJ databases">
        <authorList>
            <person name="Ma Q."/>
            <person name="Huang Y."/>
            <person name="Song X."/>
            <person name="Pei D."/>
        </authorList>
    </citation>
    <scope>NUCLEOTIDE SEQUENCE [LARGE SCALE GENOMIC DNA]</scope>
    <source>
        <strain evidence="1">Sxm20200214</strain>
        <tissue evidence="1">Leaf</tissue>
    </source>
</reference>
<evidence type="ECO:0000313" key="2">
    <source>
        <dbReference type="Proteomes" id="UP000886595"/>
    </source>
</evidence>
<dbReference type="AlphaFoldDB" id="A0A8X7RMU5"/>
<dbReference type="Proteomes" id="UP000886595">
    <property type="component" value="Unassembled WGS sequence"/>
</dbReference>
<dbReference type="EMBL" id="JAAMPC010000010">
    <property type="protein sequence ID" value="KAG2289938.1"/>
    <property type="molecule type" value="Genomic_DNA"/>
</dbReference>
<proteinExistence type="predicted"/>
<name>A0A8X7RMU5_BRACI</name>
<evidence type="ECO:0000313" key="1">
    <source>
        <dbReference type="EMBL" id="KAG2289938.1"/>
    </source>
</evidence>
<keyword evidence="2" id="KW-1185">Reference proteome</keyword>
<gene>
    <name evidence="1" type="ORF">Bca52824_049542</name>
</gene>
<sequence length="87" mass="9895">MTDGYETAAIRRLRGIGTALTWWLFSLSLFSGEEDPLKRLRDIECCGRDGEPDPYFCGIDCVGEAHRSKMYAGERCVSEMQEERSKP</sequence>
<comment type="caution">
    <text evidence="1">The sequence shown here is derived from an EMBL/GenBank/DDBJ whole genome shotgun (WGS) entry which is preliminary data.</text>
</comment>
<accession>A0A8X7RMU5</accession>
<protein>
    <submittedName>
        <fullName evidence="1">Uncharacterized protein</fullName>
    </submittedName>
</protein>